<evidence type="ECO:0000313" key="2">
    <source>
        <dbReference type="EMBL" id="KAA6390239.1"/>
    </source>
</evidence>
<feature type="domain" description="HNH nuclease" evidence="1">
    <location>
        <begin position="896"/>
        <end position="945"/>
    </location>
</feature>
<evidence type="ECO:0000313" key="3">
    <source>
        <dbReference type="Proteomes" id="UP000324800"/>
    </source>
</evidence>
<dbReference type="SUPFAM" id="SSF56672">
    <property type="entry name" value="DNA/RNA polymerases"/>
    <property type="match status" value="1"/>
</dbReference>
<dbReference type="CDD" id="cd00085">
    <property type="entry name" value="HNHc"/>
    <property type="match status" value="1"/>
</dbReference>
<organism evidence="2 3">
    <name type="scientific">Streblomastix strix</name>
    <dbReference type="NCBI Taxonomy" id="222440"/>
    <lineage>
        <taxon>Eukaryota</taxon>
        <taxon>Metamonada</taxon>
        <taxon>Preaxostyla</taxon>
        <taxon>Oxymonadida</taxon>
        <taxon>Streblomastigidae</taxon>
        <taxon>Streblomastix</taxon>
    </lineage>
</organism>
<protein>
    <recommendedName>
        <fullName evidence="1">HNH nuclease domain-containing protein</fullName>
    </recommendedName>
</protein>
<dbReference type="AlphaFoldDB" id="A0A5J4W6Z3"/>
<accession>A0A5J4W6Z3</accession>
<dbReference type="Proteomes" id="UP000324800">
    <property type="component" value="Unassembled WGS sequence"/>
</dbReference>
<evidence type="ECO:0000259" key="1">
    <source>
        <dbReference type="SMART" id="SM00507"/>
    </source>
</evidence>
<dbReference type="InterPro" id="IPR043502">
    <property type="entry name" value="DNA/RNA_pol_sf"/>
</dbReference>
<dbReference type="SMART" id="SM00507">
    <property type="entry name" value="HNHc"/>
    <property type="match status" value="1"/>
</dbReference>
<name>A0A5J4W6Z3_9EUKA</name>
<dbReference type="InterPro" id="IPR003615">
    <property type="entry name" value="HNH_nuc"/>
</dbReference>
<sequence length="1251" mass="147653">MALTKAQLQSILKVFNISTSGTVKQLRTRETQLINELGFPKRGGRTNYTKVISYVVQKQIDQLQDQVIMEDLLKQQKQIIKATYFKETRQKIVRLQHFTQYEIDEIQEKIDINQGKEIRHDENFDDFECLLFTEPQEHKDCKEEIERARQSYNTTSIVMQNDDVSTTYFDNKIVSIDDINGLVDTVYEENRRRAFKIQFLFGTISEEFAYGKFVYDHQPLLDSHIQQYAPAMITNQQTIDQYKLYIQSCIIEMQDFQITESTKYRYIGIYAMMVKVSRFPLAGLCMKELIDKHYKSHRMQLFYQVSELNDCFWLAYARWLLKGKVAPSQIRCEAKKQICKFYNLTKKQYDTFIIEYKGFDAVNELNKLIIKAKINVNIFYYDNDDKFYYLGERRQYNKIKHIKTDDQHTLQSGIVDASCSDTLRVYDNTEEQEEEQSDEIIPTFNILLVSDTHESQSIYHVFHVTNTDGLTRQKYCPHCYQQSFDPKDDHYKRDYQWHVSQCKINGGQIIKKVKLDEQPFPYVPHIQRNETYAYLLANNTTQQFKPTHYYITYDFETVERKVNTYFGKPLNKDDITKGADINAKTICNSYWISVLEPLSVASTIKLKWREQYNNDDQYKKIATSFGDIALKTIYFDLRQGTDFISQWIEQVFEEAKQVALDNKYDNQDIPYNQCVSIIGFNSSSFIGTMGQGKQIVVEHKQTKQQIKFIDAMNYTQPTDLANFAKDFGNKDNESKGLFPYEGITYDNYNYELNKSQPFPIQAFDSQLKNKTMSDDDYQLYLSDAYNYATRWDYLQHYNELDTQIMIQPLDNLINWFYQYNVDMLSFMSLAANANAIKYAIAYKDFDINTNYPQQTSKSKPFILSQSYWNSKVIGYGIQDKQKHRKTNNNVTINDYDYYKDIFERQGCVICGDKFTTNNKPTLDRIDNKLPHTKSNCQPCCLYCNRYKSDKDEKVTKLFIQLRRYCIINHLPQTIVNNEVYQLIRRNITGGLSNVMHRYNHANETTIKRYYYNEENKTITVIDTNHIVTHICGIDFNSLYPSCFSSQYHPFNKYTNGIMYMCGSVNGVINYSIQARKIINSTDRFTDKGQLFIAQLKGHIDEHYINDFINFPPIFRNLSYQSSKAVIGEYISYYLWFLIDDCHFIIDDIKQLVTFDKHTKFNAFVNEFMNKRIEAIKVKNNGLDKFCKMILNASYGSDDMNTEKYNKIKLLTKDKTIEAHTKQCQVLVSQFHIQLHVQMLGYDEDPFRGRRY</sequence>
<dbReference type="Gene3D" id="3.30.40.220">
    <property type="match status" value="1"/>
</dbReference>
<dbReference type="EMBL" id="SNRW01003289">
    <property type="protein sequence ID" value="KAA6390239.1"/>
    <property type="molecule type" value="Genomic_DNA"/>
</dbReference>
<gene>
    <name evidence="2" type="ORF">EZS28_014236</name>
</gene>
<comment type="caution">
    <text evidence="2">The sequence shown here is derived from an EMBL/GenBank/DDBJ whole genome shotgun (WGS) entry which is preliminary data.</text>
</comment>
<reference evidence="2 3" key="1">
    <citation type="submission" date="2019-03" db="EMBL/GenBank/DDBJ databases">
        <title>Single cell metagenomics reveals metabolic interactions within the superorganism composed of flagellate Streblomastix strix and complex community of Bacteroidetes bacteria on its surface.</title>
        <authorList>
            <person name="Treitli S.C."/>
            <person name="Kolisko M."/>
            <person name="Husnik F."/>
            <person name="Keeling P."/>
            <person name="Hampl V."/>
        </authorList>
    </citation>
    <scope>NUCLEOTIDE SEQUENCE [LARGE SCALE GENOMIC DNA]</scope>
    <source>
        <strain evidence="2">ST1C</strain>
    </source>
</reference>
<proteinExistence type="predicted"/>